<dbReference type="HOGENOM" id="CLU_073615_0_0_0"/>
<dbReference type="UniPathway" id="UPA00591">
    <property type="reaction ID" value="UER00648"/>
</dbReference>
<name>D1C1U6_SPHTD</name>
<dbReference type="GO" id="GO:0004422">
    <property type="term" value="F:hypoxanthine phosphoribosyltransferase activity"/>
    <property type="evidence" value="ECO:0007669"/>
    <property type="project" value="InterPro"/>
</dbReference>
<dbReference type="Pfam" id="PF00156">
    <property type="entry name" value="Pribosyltran"/>
    <property type="match status" value="1"/>
</dbReference>
<comment type="catalytic activity">
    <reaction evidence="13">
        <text>GMP + diphosphate = guanine + 5-phospho-alpha-D-ribose 1-diphosphate</text>
        <dbReference type="Rhea" id="RHEA:25424"/>
        <dbReference type="ChEBI" id="CHEBI:16235"/>
        <dbReference type="ChEBI" id="CHEBI:33019"/>
        <dbReference type="ChEBI" id="CHEBI:58017"/>
        <dbReference type="ChEBI" id="CHEBI:58115"/>
        <dbReference type="EC" id="2.4.2.8"/>
    </reaction>
    <physiologicalReaction direction="right-to-left" evidence="13">
        <dbReference type="Rhea" id="RHEA:25426"/>
    </physiologicalReaction>
</comment>
<dbReference type="PANTHER" id="PTHR43340:SF1">
    <property type="entry name" value="HYPOXANTHINE PHOSPHORIBOSYLTRANSFERASE"/>
    <property type="match status" value="1"/>
</dbReference>
<comment type="similarity">
    <text evidence="4 15">Belongs to the purine/pyrimidine phosphoribosyltransferase family.</text>
</comment>
<dbReference type="PANTHER" id="PTHR43340">
    <property type="entry name" value="HYPOXANTHINE-GUANINE PHOSPHORIBOSYLTRANSFERASE"/>
    <property type="match status" value="1"/>
</dbReference>
<dbReference type="Proteomes" id="UP000002027">
    <property type="component" value="Chromosome 1"/>
</dbReference>
<dbReference type="Gene3D" id="3.40.50.2020">
    <property type="match status" value="1"/>
</dbReference>
<dbReference type="AlphaFoldDB" id="D1C1U6"/>
<dbReference type="KEGG" id="sti:Sthe_0776"/>
<dbReference type="GO" id="GO:0006166">
    <property type="term" value="P:purine ribonucleoside salvage"/>
    <property type="evidence" value="ECO:0007669"/>
    <property type="project" value="UniProtKB-KW"/>
</dbReference>
<proteinExistence type="inferred from homology"/>
<sequence length="189" mass="21071">MAEGLRDIPLHRGLDRILIDEETLQARVRELGREISEYYGDRSPLLVGVLTGAFVFMADLARAMAMPLRVEFMAVSSYGQATQTSGVVRILKDLDRPIEGEHVLLVEDIIDSGLTLEYLIDVLQRRNPASLRLVALLRKNKPRSVPARADWVGFEIPDEFVVGYGLDVAGRYRNLPFVAVVKPDAVLGK</sequence>
<keyword evidence="10 15" id="KW-0660">Purine salvage</keyword>
<dbReference type="InterPro" id="IPR050408">
    <property type="entry name" value="HGPRT"/>
</dbReference>
<comment type="cofactor">
    <cofactor evidence="1 15">
        <name>Mg(2+)</name>
        <dbReference type="ChEBI" id="CHEBI:18420"/>
    </cofactor>
</comment>
<dbReference type="GO" id="GO:0032263">
    <property type="term" value="P:GMP salvage"/>
    <property type="evidence" value="ECO:0007669"/>
    <property type="project" value="TreeGrafter"/>
</dbReference>
<dbReference type="CDD" id="cd06223">
    <property type="entry name" value="PRTases_typeI"/>
    <property type="match status" value="1"/>
</dbReference>
<keyword evidence="12 15" id="KW-0460">Magnesium</keyword>
<feature type="domain" description="Phosphoribosyltransferase" evidence="16">
    <location>
        <begin position="24"/>
        <end position="167"/>
    </location>
</feature>
<evidence type="ECO:0000256" key="5">
    <source>
        <dbReference type="ARBA" id="ARBA00011895"/>
    </source>
</evidence>
<evidence type="ECO:0000256" key="4">
    <source>
        <dbReference type="ARBA" id="ARBA00008391"/>
    </source>
</evidence>
<evidence type="ECO:0000256" key="2">
    <source>
        <dbReference type="ARBA" id="ARBA00004496"/>
    </source>
</evidence>
<dbReference type="GO" id="GO:0000287">
    <property type="term" value="F:magnesium ion binding"/>
    <property type="evidence" value="ECO:0007669"/>
    <property type="project" value="TreeGrafter"/>
</dbReference>
<evidence type="ECO:0000256" key="10">
    <source>
        <dbReference type="ARBA" id="ARBA00022726"/>
    </source>
</evidence>
<dbReference type="NCBIfam" id="TIGR01203">
    <property type="entry name" value="HGPRTase"/>
    <property type="match status" value="1"/>
</dbReference>
<dbReference type="EC" id="2.4.2.8" evidence="5 15"/>
<dbReference type="FunFam" id="3.40.50.2020:FF:000006">
    <property type="entry name" value="Hypoxanthine phosphoribosyltransferase"/>
    <property type="match status" value="1"/>
</dbReference>
<dbReference type="InParanoid" id="D1C1U6"/>
<dbReference type="EMBL" id="CP001823">
    <property type="protein sequence ID" value="ACZ38213.1"/>
    <property type="molecule type" value="Genomic_DNA"/>
</dbReference>
<evidence type="ECO:0000256" key="7">
    <source>
        <dbReference type="ARBA" id="ARBA00022676"/>
    </source>
</evidence>
<evidence type="ECO:0000313" key="18">
    <source>
        <dbReference type="Proteomes" id="UP000002027"/>
    </source>
</evidence>
<dbReference type="GO" id="GO:0006178">
    <property type="term" value="P:guanine salvage"/>
    <property type="evidence" value="ECO:0007669"/>
    <property type="project" value="TreeGrafter"/>
</dbReference>
<evidence type="ECO:0000256" key="1">
    <source>
        <dbReference type="ARBA" id="ARBA00001946"/>
    </source>
</evidence>
<comment type="catalytic activity">
    <reaction evidence="14">
        <text>IMP + diphosphate = hypoxanthine + 5-phospho-alpha-D-ribose 1-diphosphate</text>
        <dbReference type="Rhea" id="RHEA:17973"/>
        <dbReference type="ChEBI" id="CHEBI:17368"/>
        <dbReference type="ChEBI" id="CHEBI:33019"/>
        <dbReference type="ChEBI" id="CHEBI:58017"/>
        <dbReference type="ChEBI" id="CHEBI:58053"/>
        <dbReference type="EC" id="2.4.2.8"/>
    </reaction>
    <physiologicalReaction direction="right-to-left" evidence="14">
        <dbReference type="Rhea" id="RHEA:17975"/>
    </physiologicalReaction>
</comment>
<dbReference type="GO" id="GO:0005829">
    <property type="term" value="C:cytosol"/>
    <property type="evidence" value="ECO:0007669"/>
    <property type="project" value="TreeGrafter"/>
</dbReference>
<dbReference type="InterPro" id="IPR000836">
    <property type="entry name" value="PRTase_dom"/>
</dbReference>
<keyword evidence="18" id="KW-1185">Reference proteome</keyword>
<dbReference type="GO" id="GO:0052657">
    <property type="term" value="F:guanine phosphoribosyltransferase activity"/>
    <property type="evidence" value="ECO:0007669"/>
    <property type="project" value="UniProtKB-ARBA"/>
</dbReference>
<dbReference type="eggNOG" id="COG0634">
    <property type="taxonomic scope" value="Bacteria"/>
</dbReference>
<evidence type="ECO:0000313" key="17">
    <source>
        <dbReference type="EMBL" id="ACZ38213.1"/>
    </source>
</evidence>
<evidence type="ECO:0000256" key="15">
    <source>
        <dbReference type="RuleBase" id="RU364099"/>
    </source>
</evidence>
<dbReference type="GO" id="GO:0032264">
    <property type="term" value="P:IMP salvage"/>
    <property type="evidence" value="ECO:0007669"/>
    <property type="project" value="UniProtKB-UniPathway"/>
</dbReference>
<comment type="subcellular location">
    <subcellularLocation>
        <location evidence="2 15">Cytoplasm</location>
    </subcellularLocation>
</comment>
<accession>D1C1U6</accession>
<gene>
    <name evidence="17" type="ordered locus">Sthe_0776</name>
</gene>
<evidence type="ECO:0000259" key="16">
    <source>
        <dbReference type="Pfam" id="PF00156"/>
    </source>
</evidence>
<protein>
    <recommendedName>
        <fullName evidence="5 15">Hypoxanthine phosphoribosyltransferase</fullName>
        <ecNumber evidence="5 15">2.4.2.8</ecNumber>
    </recommendedName>
</protein>
<reference evidence="18" key="1">
    <citation type="submission" date="2009-11" db="EMBL/GenBank/DDBJ databases">
        <title>The complete chromosome 1 of Sphaerobacter thermophilus DSM 20745.</title>
        <authorList>
            <person name="Lucas S."/>
            <person name="Copeland A."/>
            <person name="Lapidus A."/>
            <person name="Glavina del Rio T."/>
            <person name="Dalin E."/>
            <person name="Tice H."/>
            <person name="Bruce D."/>
            <person name="Goodwin L."/>
            <person name="Pitluck S."/>
            <person name="Kyrpides N."/>
            <person name="Mavromatis K."/>
            <person name="Ivanova N."/>
            <person name="Mikhailova N."/>
            <person name="LaButti K.M."/>
            <person name="Clum A."/>
            <person name="Sun H.I."/>
            <person name="Brettin T."/>
            <person name="Detter J.C."/>
            <person name="Han C."/>
            <person name="Larimer F."/>
            <person name="Land M."/>
            <person name="Hauser L."/>
            <person name="Markowitz V."/>
            <person name="Cheng J.F."/>
            <person name="Hugenholtz P."/>
            <person name="Woyke T."/>
            <person name="Wu D."/>
            <person name="Steenblock K."/>
            <person name="Schneider S."/>
            <person name="Pukall R."/>
            <person name="Goeker M."/>
            <person name="Klenk H.P."/>
            <person name="Eisen J.A."/>
        </authorList>
    </citation>
    <scope>NUCLEOTIDE SEQUENCE [LARGE SCALE GENOMIC DNA]</scope>
    <source>
        <strain evidence="18">ATCC 49802 / DSM 20745 / S 6022</strain>
    </source>
</reference>
<reference evidence="17 18" key="2">
    <citation type="journal article" date="2010" name="Stand. Genomic Sci.">
        <title>Complete genome sequence of Desulfohalobium retbaense type strain (HR(100)).</title>
        <authorList>
            <person name="Spring S."/>
            <person name="Nolan M."/>
            <person name="Lapidus A."/>
            <person name="Glavina Del Rio T."/>
            <person name="Copeland A."/>
            <person name="Tice H."/>
            <person name="Cheng J.F."/>
            <person name="Lucas S."/>
            <person name="Land M."/>
            <person name="Chen F."/>
            <person name="Bruce D."/>
            <person name="Goodwin L."/>
            <person name="Pitluck S."/>
            <person name="Ivanova N."/>
            <person name="Mavromatis K."/>
            <person name="Mikhailova N."/>
            <person name="Pati A."/>
            <person name="Chen A."/>
            <person name="Palaniappan K."/>
            <person name="Hauser L."/>
            <person name="Chang Y.J."/>
            <person name="Jeffries C.D."/>
            <person name="Munk C."/>
            <person name="Kiss H."/>
            <person name="Chain P."/>
            <person name="Han C."/>
            <person name="Brettin T."/>
            <person name="Detter J.C."/>
            <person name="Schuler E."/>
            <person name="Goker M."/>
            <person name="Rohde M."/>
            <person name="Bristow J."/>
            <person name="Eisen J.A."/>
            <person name="Markowitz V."/>
            <person name="Hugenholtz P."/>
            <person name="Kyrpides N.C."/>
            <person name="Klenk H.P."/>
        </authorList>
    </citation>
    <scope>NUCLEOTIDE SEQUENCE [LARGE SCALE GENOMIC DNA]</scope>
    <source>
        <strain evidence="18">ATCC 49802 / DSM 20745 / S 6022</strain>
    </source>
</reference>
<keyword evidence="8 15" id="KW-0808">Transferase</keyword>
<dbReference type="InterPro" id="IPR029057">
    <property type="entry name" value="PRTase-like"/>
</dbReference>
<dbReference type="SUPFAM" id="SSF53271">
    <property type="entry name" value="PRTase-like"/>
    <property type="match status" value="1"/>
</dbReference>
<dbReference type="STRING" id="479434.Sthe_0776"/>
<evidence type="ECO:0000256" key="12">
    <source>
        <dbReference type="ARBA" id="ARBA00022842"/>
    </source>
</evidence>
<evidence type="ECO:0000256" key="13">
    <source>
        <dbReference type="ARBA" id="ARBA00048811"/>
    </source>
</evidence>
<keyword evidence="9 15" id="KW-0479">Metal-binding</keyword>
<evidence type="ECO:0000256" key="6">
    <source>
        <dbReference type="ARBA" id="ARBA00022490"/>
    </source>
</evidence>
<keyword evidence="11 15" id="KW-0547">Nucleotide-binding</keyword>
<evidence type="ECO:0000256" key="9">
    <source>
        <dbReference type="ARBA" id="ARBA00022723"/>
    </source>
</evidence>
<comment type="pathway">
    <text evidence="3 15">Purine metabolism; IMP biosynthesis via salvage pathway; IMP from hypoxanthine: step 1/1.</text>
</comment>
<dbReference type="InterPro" id="IPR005904">
    <property type="entry name" value="Hxn_phspho_trans"/>
</dbReference>
<dbReference type="GO" id="GO:0000166">
    <property type="term" value="F:nucleotide binding"/>
    <property type="evidence" value="ECO:0007669"/>
    <property type="project" value="UniProtKB-KW"/>
</dbReference>
<evidence type="ECO:0000256" key="11">
    <source>
        <dbReference type="ARBA" id="ARBA00022741"/>
    </source>
</evidence>
<keyword evidence="6 15" id="KW-0963">Cytoplasm</keyword>
<dbReference type="FunCoup" id="D1C1U6">
    <property type="interactions" value="324"/>
</dbReference>
<evidence type="ECO:0000256" key="3">
    <source>
        <dbReference type="ARBA" id="ARBA00004669"/>
    </source>
</evidence>
<dbReference type="GO" id="GO:0046100">
    <property type="term" value="P:hypoxanthine metabolic process"/>
    <property type="evidence" value="ECO:0007669"/>
    <property type="project" value="TreeGrafter"/>
</dbReference>
<organism evidence="17 18">
    <name type="scientific">Sphaerobacter thermophilus (strain ATCC 49802 / DSM 20745 / KCCM 41009 / NCIMB 13125 / S 6022)</name>
    <dbReference type="NCBI Taxonomy" id="479434"/>
    <lineage>
        <taxon>Bacteria</taxon>
        <taxon>Pseudomonadati</taxon>
        <taxon>Thermomicrobiota</taxon>
        <taxon>Thermomicrobia</taxon>
        <taxon>Sphaerobacterales</taxon>
        <taxon>Sphaerobacterineae</taxon>
        <taxon>Sphaerobacteraceae</taxon>
        <taxon>Sphaerobacter</taxon>
    </lineage>
</organism>
<evidence type="ECO:0000256" key="8">
    <source>
        <dbReference type="ARBA" id="ARBA00022679"/>
    </source>
</evidence>
<keyword evidence="7 15" id="KW-0328">Glycosyltransferase</keyword>
<evidence type="ECO:0000256" key="14">
    <source>
        <dbReference type="ARBA" id="ARBA00049402"/>
    </source>
</evidence>